<sequence length="70" mass="8049">MKEEKSLDGKQERKGRGSILKYALESISSFGNLNGNFTERIRIFECNRSAHTIGMKKRFILKKKGIRICS</sequence>
<reference evidence="1" key="1">
    <citation type="submission" date="2013-03" db="EMBL/GenBank/DDBJ databases">
        <authorList>
            <person name="Harkins D.M."/>
            <person name="Durkin A.S."/>
            <person name="Brinkac L.M."/>
            <person name="Haft D.H."/>
            <person name="Selengut J.D."/>
            <person name="Sanka R."/>
            <person name="DePew J."/>
            <person name="Purushe J."/>
            <person name="Hartskeerl R.A."/>
            <person name="Ahmed A."/>
            <person name="van der Linden H."/>
            <person name="Goris M.G.A."/>
            <person name="Vinetz J.M."/>
            <person name="Sutton G.G."/>
            <person name="Nierman W.C."/>
            <person name="Fouts D.E."/>
        </authorList>
    </citation>
    <scope>NUCLEOTIDE SEQUENCE [LARGE SCALE GENOMIC DNA]</scope>
    <source>
        <strain evidence="1">ICFT</strain>
    </source>
</reference>
<comment type="caution">
    <text evidence="1">The sequence shown here is derived from an EMBL/GenBank/DDBJ whole genome shotgun (WGS) entry which is preliminary data.</text>
</comment>
<dbReference type="Proteomes" id="UP000012313">
    <property type="component" value="Unassembled WGS sequence"/>
</dbReference>
<evidence type="ECO:0000313" key="2">
    <source>
        <dbReference type="Proteomes" id="UP000012313"/>
    </source>
</evidence>
<dbReference type="AlphaFoldDB" id="N1WGR7"/>
<dbReference type="EMBL" id="AOHC02000026">
    <property type="protein sequence ID" value="EMY78165.1"/>
    <property type="molecule type" value="Genomic_DNA"/>
</dbReference>
<evidence type="ECO:0000313" key="1">
    <source>
        <dbReference type="EMBL" id="EMY78165.1"/>
    </source>
</evidence>
<keyword evidence="2" id="KW-1185">Reference proteome</keyword>
<accession>N1WGR7</accession>
<protein>
    <submittedName>
        <fullName evidence="1">Uncharacterized protein</fullName>
    </submittedName>
</protein>
<name>N1WGR7_9LEPT</name>
<dbReference type="STRING" id="1218598.LEP1GSC060_1793"/>
<dbReference type="RefSeq" id="WP_003001304.1">
    <property type="nucleotide sequence ID" value="NZ_AOHC02000026.1"/>
</dbReference>
<organism evidence="1 2">
    <name type="scientific">Leptospira weilii serovar Ranarum str. ICFT</name>
    <dbReference type="NCBI Taxonomy" id="1218598"/>
    <lineage>
        <taxon>Bacteria</taxon>
        <taxon>Pseudomonadati</taxon>
        <taxon>Spirochaetota</taxon>
        <taxon>Spirochaetia</taxon>
        <taxon>Leptospirales</taxon>
        <taxon>Leptospiraceae</taxon>
        <taxon>Leptospira</taxon>
    </lineage>
</organism>
<proteinExistence type="predicted"/>
<gene>
    <name evidence="1" type="ORF">LEP1GSC060_1793</name>
</gene>